<dbReference type="InterPro" id="IPR001478">
    <property type="entry name" value="PDZ"/>
</dbReference>
<dbReference type="GO" id="GO:0004252">
    <property type="term" value="F:serine-type endopeptidase activity"/>
    <property type="evidence" value="ECO:0007669"/>
    <property type="project" value="InterPro"/>
</dbReference>
<dbReference type="InterPro" id="IPR036034">
    <property type="entry name" value="PDZ_sf"/>
</dbReference>
<comment type="caution">
    <text evidence="5">The sequence shown here is derived from an EMBL/GenBank/DDBJ whole genome shotgun (WGS) entry which is preliminary data.</text>
</comment>
<dbReference type="Pfam" id="PF13180">
    <property type="entry name" value="PDZ_2"/>
    <property type="match status" value="1"/>
</dbReference>
<proteinExistence type="inferred from homology"/>
<keyword evidence="3" id="KW-0378">Hydrolase</keyword>
<evidence type="ECO:0000313" key="6">
    <source>
        <dbReference type="Proteomes" id="UP000177269"/>
    </source>
</evidence>
<sequence>MNNIFHKSPFFISLATSLVTTLIVISVFASISVGGSALSPIAEETRRAEQAYLGETESVVVDTVKHANPAVISITVRKNVPLIERYYEDEDLFGGIFGVPSERYEERNFEEREIGGGSGFLISTDGYIVTNRHVVEDPNATYTVFTNDGKKHDAEIIDKDPALDIAIIKISGGNHPYLSFADSNNLEVGQSVIAIGNALGEFRNTVSTGVISGLGRTIIAGSLGGQSEVVDQAIQTDAAINFGNSGGPLLDLSGRVVGMNVAVASGSQNVGFAIPSNNIKSAVDSVRRQGKIIRPYMGIRYVQITPEIAEENSLSSSRGAWVVSGVGPVERAVVPGGPADKSGIKEGDIILEIDGVEITSGKSLSSLVRDKNAGDVITLVVLRDGRQFTTSVKLGEFAPR</sequence>
<evidence type="ECO:0000256" key="2">
    <source>
        <dbReference type="ARBA" id="ARBA00022670"/>
    </source>
</evidence>
<protein>
    <recommendedName>
        <fullName evidence="4">PDZ domain-containing protein</fullName>
    </recommendedName>
</protein>
<dbReference type="PROSITE" id="PS50106">
    <property type="entry name" value="PDZ"/>
    <property type="match status" value="1"/>
</dbReference>
<dbReference type="Pfam" id="PF13365">
    <property type="entry name" value="Trypsin_2"/>
    <property type="match status" value="1"/>
</dbReference>
<evidence type="ECO:0000259" key="4">
    <source>
        <dbReference type="PROSITE" id="PS50106"/>
    </source>
</evidence>
<dbReference type="EMBL" id="MHSK01000035">
    <property type="protein sequence ID" value="OHA41358.1"/>
    <property type="molecule type" value="Genomic_DNA"/>
</dbReference>
<dbReference type="PANTHER" id="PTHR43343">
    <property type="entry name" value="PEPTIDASE S12"/>
    <property type="match status" value="1"/>
</dbReference>
<dbReference type="SMART" id="SM00228">
    <property type="entry name" value="PDZ"/>
    <property type="match status" value="1"/>
</dbReference>
<dbReference type="Gene3D" id="2.40.10.10">
    <property type="entry name" value="Trypsin-like serine proteases"/>
    <property type="match status" value="2"/>
</dbReference>
<dbReference type="SUPFAM" id="SSF50494">
    <property type="entry name" value="Trypsin-like serine proteases"/>
    <property type="match status" value="1"/>
</dbReference>
<dbReference type="InterPro" id="IPR043504">
    <property type="entry name" value="Peptidase_S1_PA_chymotrypsin"/>
</dbReference>
<reference evidence="5 6" key="1">
    <citation type="journal article" date="2016" name="Nat. Commun.">
        <title>Thousands of microbial genomes shed light on interconnected biogeochemical processes in an aquifer system.</title>
        <authorList>
            <person name="Anantharaman K."/>
            <person name="Brown C.T."/>
            <person name="Hug L.A."/>
            <person name="Sharon I."/>
            <person name="Castelle C.J."/>
            <person name="Probst A.J."/>
            <person name="Thomas B.C."/>
            <person name="Singh A."/>
            <person name="Wilkins M.J."/>
            <person name="Karaoz U."/>
            <person name="Brodie E.L."/>
            <person name="Williams K.H."/>
            <person name="Hubbard S.S."/>
            <person name="Banfield J.F."/>
        </authorList>
    </citation>
    <scope>NUCLEOTIDE SEQUENCE [LARGE SCALE GENOMIC DNA]</scope>
</reference>
<dbReference type="InterPro" id="IPR009003">
    <property type="entry name" value="Peptidase_S1_PA"/>
</dbReference>
<dbReference type="SUPFAM" id="SSF50156">
    <property type="entry name" value="PDZ domain-like"/>
    <property type="match status" value="1"/>
</dbReference>
<dbReference type="InterPro" id="IPR001940">
    <property type="entry name" value="Peptidase_S1C"/>
</dbReference>
<gene>
    <name evidence="5" type="ORF">A3G52_04915</name>
</gene>
<accession>A0A1G2NZ76</accession>
<dbReference type="PRINTS" id="PR00834">
    <property type="entry name" value="PROTEASES2C"/>
</dbReference>
<evidence type="ECO:0000256" key="1">
    <source>
        <dbReference type="ARBA" id="ARBA00010541"/>
    </source>
</evidence>
<dbReference type="InterPro" id="IPR051201">
    <property type="entry name" value="Chloro_Bact_Ser_Proteases"/>
</dbReference>
<evidence type="ECO:0000256" key="3">
    <source>
        <dbReference type="ARBA" id="ARBA00022801"/>
    </source>
</evidence>
<comment type="similarity">
    <text evidence="1">Belongs to the peptidase S1C family.</text>
</comment>
<feature type="domain" description="PDZ" evidence="4">
    <location>
        <begin position="307"/>
        <end position="385"/>
    </location>
</feature>
<dbReference type="GO" id="GO:0006508">
    <property type="term" value="P:proteolysis"/>
    <property type="evidence" value="ECO:0007669"/>
    <property type="project" value="UniProtKB-KW"/>
</dbReference>
<evidence type="ECO:0000313" key="5">
    <source>
        <dbReference type="EMBL" id="OHA41358.1"/>
    </source>
</evidence>
<dbReference type="Gene3D" id="2.30.42.10">
    <property type="match status" value="1"/>
</dbReference>
<dbReference type="AlphaFoldDB" id="A0A1G2NZ76"/>
<keyword evidence="2" id="KW-0645">Protease</keyword>
<dbReference type="Proteomes" id="UP000177269">
    <property type="component" value="Unassembled WGS sequence"/>
</dbReference>
<name>A0A1G2NZ76_9BACT</name>
<organism evidence="5 6">
    <name type="scientific">Candidatus Taylorbacteria bacterium RIFCSPLOWO2_12_FULL_43_20</name>
    <dbReference type="NCBI Taxonomy" id="1802332"/>
    <lineage>
        <taxon>Bacteria</taxon>
        <taxon>Candidatus Tayloriibacteriota</taxon>
    </lineage>
</organism>
<dbReference type="PANTHER" id="PTHR43343:SF3">
    <property type="entry name" value="PROTEASE DO-LIKE 8, CHLOROPLASTIC"/>
    <property type="match status" value="1"/>
</dbReference>